<feature type="compositionally biased region" description="Basic and acidic residues" evidence="2">
    <location>
        <begin position="83"/>
        <end position="97"/>
    </location>
</feature>
<keyword evidence="4" id="KW-1185">Reference proteome</keyword>
<sequence length="268" mass="31207">MDTIRNRAGDVARMASANVDPCKLEGKKCMCHVCDCGRHKCPTLHISSNVHYPKNLESEYAWKYTKWPVQERPRPKPFTLNKDGPKFDGTTTHHTDYRLWPLNPRSPMKPPTTCLDSNTKLDDKTTYNLNYWDKSKVHPRPEPSKRQSTIQSDAQFYSETTHHHDFGPKPLPKRSPPIRHDTDNVGDPNHHTFDADTTYHYDYKAWPVYPHHREDPGKSRMNAGPEARFCGETNYKHDYVAHKLPKKCATLTRPRPQKFEGDHFIYDN</sequence>
<dbReference type="GO" id="GO:0008017">
    <property type="term" value="F:microtubule binding"/>
    <property type="evidence" value="ECO:0007669"/>
    <property type="project" value="InterPro"/>
</dbReference>
<accession>A0A8T2RDN0</accession>
<evidence type="ECO:0000313" key="3">
    <source>
        <dbReference type="EMBL" id="KAH7294070.1"/>
    </source>
</evidence>
<feature type="region of interest" description="Disordered" evidence="2">
    <location>
        <begin position="73"/>
        <end position="103"/>
    </location>
</feature>
<gene>
    <name evidence="3" type="ORF">KP509_28G054900</name>
</gene>
<comment type="similarity">
    <text evidence="1">Belongs to the FAM154 family.</text>
</comment>
<organism evidence="3 4">
    <name type="scientific">Ceratopteris richardii</name>
    <name type="common">Triangle waterfern</name>
    <dbReference type="NCBI Taxonomy" id="49495"/>
    <lineage>
        <taxon>Eukaryota</taxon>
        <taxon>Viridiplantae</taxon>
        <taxon>Streptophyta</taxon>
        <taxon>Embryophyta</taxon>
        <taxon>Tracheophyta</taxon>
        <taxon>Polypodiopsida</taxon>
        <taxon>Polypodiidae</taxon>
        <taxon>Polypodiales</taxon>
        <taxon>Pteridineae</taxon>
        <taxon>Pteridaceae</taxon>
        <taxon>Parkerioideae</taxon>
        <taxon>Ceratopteris</taxon>
    </lineage>
</organism>
<dbReference type="GO" id="GO:0005856">
    <property type="term" value="C:cytoskeleton"/>
    <property type="evidence" value="ECO:0007669"/>
    <property type="project" value="TreeGrafter"/>
</dbReference>
<dbReference type="PANTHER" id="PTHR31516:SF17">
    <property type="entry name" value="STABILIZER OF AXONEMAL MICROTUBULES 2"/>
    <property type="match status" value="1"/>
</dbReference>
<dbReference type="InterPro" id="IPR033336">
    <property type="entry name" value="SAXO1/2"/>
</dbReference>
<dbReference type="EMBL" id="CM035433">
    <property type="protein sequence ID" value="KAH7294070.1"/>
    <property type="molecule type" value="Genomic_DNA"/>
</dbReference>
<evidence type="ECO:0000256" key="1">
    <source>
        <dbReference type="ARBA" id="ARBA00008738"/>
    </source>
</evidence>
<feature type="compositionally biased region" description="Basic and acidic residues" evidence="2">
    <location>
        <begin position="178"/>
        <end position="193"/>
    </location>
</feature>
<dbReference type="OrthoDB" id="1932700at2759"/>
<dbReference type="AlphaFoldDB" id="A0A8T2RDN0"/>
<feature type="region of interest" description="Disordered" evidence="2">
    <location>
        <begin position="160"/>
        <end position="193"/>
    </location>
</feature>
<proteinExistence type="inferred from homology"/>
<dbReference type="PANTHER" id="PTHR31516">
    <property type="entry name" value="STABILIZER OF AXONEMAL MICROTUBULES 2"/>
    <property type="match status" value="1"/>
</dbReference>
<reference evidence="3" key="1">
    <citation type="submission" date="2021-08" db="EMBL/GenBank/DDBJ databases">
        <title>WGS assembly of Ceratopteris richardii.</title>
        <authorList>
            <person name="Marchant D.B."/>
            <person name="Chen G."/>
            <person name="Jenkins J."/>
            <person name="Shu S."/>
            <person name="Leebens-Mack J."/>
            <person name="Grimwood J."/>
            <person name="Schmutz J."/>
            <person name="Soltis P."/>
            <person name="Soltis D."/>
            <person name="Chen Z.-H."/>
        </authorList>
    </citation>
    <scope>NUCLEOTIDE SEQUENCE</scope>
    <source>
        <strain evidence="3">Whitten #5841</strain>
        <tissue evidence="3">Leaf</tissue>
    </source>
</reference>
<evidence type="ECO:0000256" key="2">
    <source>
        <dbReference type="SAM" id="MobiDB-lite"/>
    </source>
</evidence>
<dbReference type="Proteomes" id="UP000825935">
    <property type="component" value="Chromosome 28"/>
</dbReference>
<protein>
    <submittedName>
        <fullName evidence="3">Uncharacterized protein</fullName>
    </submittedName>
</protein>
<comment type="caution">
    <text evidence="3">The sequence shown here is derived from an EMBL/GenBank/DDBJ whole genome shotgun (WGS) entry which is preliminary data.</text>
</comment>
<evidence type="ECO:0000313" key="4">
    <source>
        <dbReference type="Proteomes" id="UP000825935"/>
    </source>
</evidence>
<name>A0A8T2RDN0_CERRI</name>